<evidence type="ECO:0000313" key="2">
    <source>
        <dbReference type="Proteomes" id="UP000257109"/>
    </source>
</evidence>
<organism evidence="1 2">
    <name type="scientific">Mucuna pruriens</name>
    <name type="common">Velvet bean</name>
    <name type="synonym">Dolichos pruriens</name>
    <dbReference type="NCBI Taxonomy" id="157652"/>
    <lineage>
        <taxon>Eukaryota</taxon>
        <taxon>Viridiplantae</taxon>
        <taxon>Streptophyta</taxon>
        <taxon>Embryophyta</taxon>
        <taxon>Tracheophyta</taxon>
        <taxon>Spermatophyta</taxon>
        <taxon>Magnoliopsida</taxon>
        <taxon>eudicotyledons</taxon>
        <taxon>Gunneridae</taxon>
        <taxon>Pentapetalae</taxon>
        <taxon>rosids</taxon>
        <taxon>fabids</taxon>
        <taxon>Fabales</taxon>
        <taxon>Fabaceae</taxon>
        <taxon>Papilionoideae</taxon>
        <taxon>50 kb inversion clade</taxon>
        <taxon>NPAAA clade</taxon>
        <taxon>indigoferoid/millettioid clade</taxon>
        <taxon>Phaseoleae</taxon>
        <taxon>Mucuna</taxon>
    </lineage>
</organism>
<comment type="caution">
    <text evidence="1">The sequence shown here is derived from an EMBL/GenBank/DDBJ whole genome shotgun (WGS) entry which is preliminary data.</text>
</comment>
<evidence type="ECO:0000313" key="1">
    <source>
        <dbReference type="EMBL" id="RDX93270.1"/>
    </source>
</evidence>
<accession>A0A371GRY7</accession>
<dbReference type="OrthoDB" id="1735624at2759"/>
<proteinExistence type="predicted"/>
<name>A0A371GRY7_MUCPR</name>
<sequence length="141" mass="16464">MCTWAVDAKQITHNSVSPAFVYEVFGGWKGRNHPRPRPQPTKDLKEIQIGADPYEKTKIGASLKEEVKKQLVRFLFENRDIFAWFPEDMPGIDPYFMCHHLSISPRTRPMSQKKRKLGEEKRKSTKEKINKLLAVHFIIEV</sequence>
<dbReference type="AlphaFoldDB" id="A0A371GRY7"/>
<dbReference type="EMBL" id="QJKJ01004652">
    <property type="protein sequence ID" value="RDX93270.1"/>
    <property type="molecule type" value="Genomic_DNA"/>
</dbReference>
<feature type="non-terminal residue" evidence="1">
    <location>
        <position position="1"/>
    </location>
</feature>
<keyword evidence="2" id="KW-1185">Reference proteome</keyword>
<dbReference type="Proteomes" id="UP000257109">
    <property type="component" value="Unassembled WGS sequence"/>
</dbReference>
<protein>
    <submittedName>
        <fullName evidence="1">Uncharacterized protein</fullName>
    </submittedName>
</protein>
<gene>
    <name evidence="1" type="ORF">CR513_24490</name>
</gene>
<reference evidence="1" key="1">
    <citation type="submission" date="2018-05" db="EMBL/GenBank/DDBJ databases">
        <title>Draft genome of Mucuna pruriens seed.</title>
        <authorList>
            <person name="Nnadi N.E."/>
            <person name="Vos R."/>
            <person name="Hasami M.H."/>
            <person name="Devisetty U.K."/>
            <person name="Aguiy J.C."/>
        </authorList>
    </citation>
    <scope>NUCLEOTIDE SEQUENCE [LARGE SCALE GENOMIC DNA]</scope>
    <source>
        <strain evidence="1">JCA_2017</strain>
    </source>
</reference>